<comment type="caution">
    <text evidence="1">The sequence shown here is derived from an EMBL/GenBank/DDBJ whole genome shotgun (WGS) entry which is preliminary data.</text>
</comment>
<proteinExistence type="predicted"/>
<dbReference type="Proteomes" id="UP000028582">
    <property type="component" value="Unassembled WGS sequence"/>
</dbReference>
<gene>
    <name evidence="1" type="ORF">F444_01822</name>
</gene>
<sequence length="73" mass="8324">MMLKRKSLPYLEEDAENESTLSGCLVAMRCNYIRGLTSTTILLLLAPSDCEKAIEKLKNAFNTVQTQFLQFYD</sequence>
<evidence type="ECO:0000313" key="2">
    <source>
        <dbReference type="Proteomes" id="UP000028582"/>
    </source>
</evidence>
<name>A0A081AZE1_PHYNI</name>
<accession>A0A081AZE1</accession>
<reference evidence="1 2" key="1">
    <citation type="submission" date="2013-11" db="EMBL/GenBank/DDBJ databases">
        <title>The Genome Sequence of Phytophthora parasitica P1976.</title>
        <authorList>
            <consortium name="The Broad Institute Genomics Platform"/>
            <person name="Russ C."/>
            <person name="Tyler B."/>
            <person name="Panabieres F."/>
            <person name="Shan W."/>
            <person name="Tripathy S."/>
            <person name="Grunwald N."/>
            <person name="Machado M."/>
            <person name="Johnson C.S."/>
            <person name="Walker B."/>
            <person name="Young S."/>
            <person name="Zeng Q."/>
            <person name="Gargeya S."/>
            <person name="Fitzgerald M."/>
            <person name="Haas B."/>
            <person name="Abouelleil A."/>
            <person name="Allen A.W."/>
            <person name="Alvarado L."/>
            <person name="Arachchi H.M."/>
            <person name="Berlin A.M."/>
            <person name="Chapman S.B."/>
            <person name="Gainer-Dewar J."/>
            <person name="Goldberg J."/>
            <person name="Griggs A."/>
            <person name="Gujja S."/>
            <person name="Hansen M."/>
            <person name="Howarth C."/>
            <person name="Imamovic A."/>
            <person name="Ireland A."/>
            <person name="Larimer J."/>
            <person name="McCowan C."/>
            <person name="Murphy C."/>
            <person name="Pearson M."/>
            <person name="Poon T.W."/>
            <person name="Priest M."/>
            <person name="Roberts A."/>
            <person name="Saif S."/>
            <person name="Shea T."/>
            <person name="Sisk P."/>
            <person name="Sykes S."/>
            <person name="Wortman J."/>
            <person name="Nusbaum C."/>
            <person name="Birren B."/>
        </authorList>
    </citation>
    <scope>NUCLEOTIDE SEQUENCE [LARGE SCALE GENOMIC DNA]</scope>
    <source>
        <strain evidence="1 2">P1976</strain>
    </source>
</reference>
<protein>
    <submittedName>
        <fullName evidence="1">Uncharacterized protein</fullName>
    </submittedName>
</protein>
<evidence type="ECO:0000313" key="1">
    <source>
        <dbReference type="EMBL" id="ETO84252.1"/>
    </source>
</evidence>
<dbReference type="AlphaFoldDB" id="A0A081AZE1"/>
<organism evidence="1 2">
    <name type="scientific">Phytophthora nicotianae P1976</name>
    <dbReference type="NCBI Taxonomy" id="1317066"/>
    <lineage>
        <taxon>Eukaryota</taxon>
        <taxon>Sar</taxon>
        <taxon>Stramenopiles</taxon>
        <taxon>Oomycota</taxon>
        <taxon>Peronosporomycetes</taxon>
        <taxon>Peronosporales</taxon>
        <taxon>Peronosporaceae</taxon>
        <taxon>Phytophthora</taxon>
    </lineage>
</organism>
<dbReference type="EMBL" id="ANJA01000343">
    <property type="protein sequence ID" value="ETO84252.1"/>
    <property type="molecule type" value="Genomic_DNA"/>
</dbReference>